<dbReference type="AlphaFoldDB" id="A0A844W8U2"/>
<dbReference type="EMBL" id="WNXQ01000001">
    <property type="protein sequence ID" value="MWB76898.1"/>
    <property type="molecule type" value="Genomic_DNA"/>
</dbReference>
<name>A0A844W8U2_9RHOB</name>
<dbReference type="Proteomes" id="UP000443843">
    <property type="component" value="Unassembled WGS sequence"/>
</dbReference>
<organism evidence="1 2">
    <name type="scientific">Pseudooceanicola pacificus</name>
    <dbReference type="NCBI Taxonomy" id="2676438"/>
    <lineage>
        <taxon>Bacteria</taxon>
        <taxon>Pseudomonadati</taxon>
        <taxon>Pseudomonadota</taxon>
        <taxon>Alphaproteobacteria</taxon>
        <taxon>Rhodobacterales</taxon>
        <taxon>Paracoccaceae</taxon>
        <taxon>Pseudooceanicola</taxon>
    </lineage>
</organism>
<keyword evidence="2" id="KW-1185">Reference proteome</keyword>
<sequence>MPPPDLADSLVFDVDASTPALEIDVRAADVVGGSAGPTLDPAICDNVHAVACESDHNRPMVCDGIVLTA</sequence>
<gene>
    <name evidence="1" type="ORF">GLS40_02530</name>
</gene>
<proteinExistence type="predicted"/>
<dbReference type="RefSeq" id="WP_160381020.1">
    <property type="nucleotide sequence ID" value="NZ_WNXQ01000001.1"/>
</dbReference>
<protein>
    <submittedName>
        <fullName evidence="1">Uncharacterized protein</fullName>
    </submittedName>
</protein>
<accession>A0A844W8U2</accession>
<evidence type="ECO:0000313" key="2">
    <source>
        <dbReference type="Proteomes" id="UP000443843"/>
    </source>
</evidence>
<evidence type="ECO:0000313" key="1">
    <source>
        <dbReference type="EMBL" id="MWB76898.1"/>
    </source>
</evidence>
<reference evidence="1 2" key="1">
    <citation type="submission" date="2019-11" db="EMBL/GenBank/DDBJ databases">
        <title>Pseudooceanicola pacifica sp. nov., isolated from deep-sea sediment of the Pacific Ocean.</title>
        <authorList>
            <person name="Lyu L."/>
        </authorList>
    </citation>
    <scope>NUCLEOTIDE SEQUENCE [LARGE SCALE GENOMIC DNA]</scope>
    <source>
        <strain evidence="1 2">216_PA32_1</strain>
    </source>
</reference>
<comment type="caution">
    <text evidence="1">The sequence shown here is derived from an EMBL/GenBank/DDBJ whole genome shotgun (WGS) entry which is preliminary data.</text>
</comment>